<evidence type="ECO:0000313" key="1">
    <source>
        <dbReference type="EMBL" id="EAU54369.1"/>
    </source>
</evidence>
<dbReference type="HOGENOM" id="CLU_096131_1_0_0"/>
<dbReference type="eggNOG" id="COG2227">
    <property type="taxonomic scope" value="Bacteria"/>
</dbReference>
<accession>Q0EYJ8</accession>
<dbReference type="InterPro" id="IPR029063">
    <property type="entry name" value="SAM-dependent_MTases_sf"/>
</dbReference>
<evidence type="ECO:0000313" key="2">
    <source>
        <dbReference type="Proteomes" id="UP000005297"/>
    </source>
</evidence>
<name>Q0EYJ8_9PROT</name>
<proteinExistence type="predicted"/>
<dbReference type="PANTHER" id="PTHR43861">
    <property type="entry name" value="TRANS-ACONITATE 2-METHYLTRANSFERASE-RELATED"/>
    <property type="match status" value="1"/>
</dbReference>
<keyword evidence="2" id="KW-1185">Reference proteome</keyword>
<dbReference type="Gene3D" id="3.40.50.150">
    <property type="entry name" value="Vaccinia Virus protein VP39"/>
    <property type="match status" value="1"/>
</dbReference>
<protein>
    <submittedName>
        <fullName evidence="1">Uncharacterized protein</fullName>
    </submittedName>
</protein>
<dbReference type="Pfam" id="PF13489">
    <property type="entry name" value="Methyltransf_23"/>
    <property type="match status" value="1"/>
</dbReference>
<dbReference type="CDD" id="cd02440">
    <property type="entry name" value="AdoMet_MTases"/>
    <property type="match status" value="1"/>
</dbReference>
<comment type="caution">
    <text evidence="1">The sequence shown here is derived from an EMBL/GenBank/DDBJ whole genome shotgun (WGS) entry which is preliminary data.</text>
</comment>
<dbReference type="EMBL" id="AATS01000009">
    <property type="protein sequence ID" value="EAU54369.1"/>
    <property type="molecule type" value="Genomic_DNA"/>
</dbReference>
<sequence length="241" mass="27068">MEPYEKAYYDYQTQARGLLTEDSLLARFRKLGKWYDGRLKRYLPVDKQARCLDVPCGFGNFLYFLKGKGYQNIQGIDLDSKQVELAKLVGLPAEQGDAFQILSGEGASFDLVTSLDFIEHLDKGKVLEFLSLIYDGLKPGGTIILRAPCGDGPFGAHDAWNDLTHQWGMTSNVVRTLLEMHGFEQVRILDERPQPGGIVDTLRWLVFFPAKLLADGFCIALGMRPPATWSRSMIAIGYKPK</sequence>
<dbReference type="Proteomes" id="UP000005297">
    <property type="component" value="Unassembled WGS sequence"/>
</dbReference>
<dbReference type="OrthoDB" id="9791837at2"/>
<dbReference type="SUPFAM" id="SSF53335">
    <property type="entry name" value="S-adenosyl-L-methionine-dependent methyltransferases"/>
    <property type="match status" value="1"/>
</dbReference>
<dbReference type="InParanoid" id="Q0EYJ8"/>
<dbReference type="RefSeq" id="WP_009851824.1">
    <property type="nucleotide sequence ID" value="NZ_DS022296.1"/>
</dbReference>
<dbReference type="AlphaFoldDB" id="Q0EYJ8"/>
<reference evidence="1 2" key="1">
    <citation type="submission" date="2006-09" db="EMBL/GenBank/DDBJ databases">
        <authorList>
            <person name="Emerson D."/>
            <person name="Ferriera S."/>
            <person name="Johnson J."/>
            <person name="Kravitz S."/>
            <person name="Halpern A."/>
            <person name="Remington K."/>
            <person name="Beeson K."/>
            <person name="Tran B."/>
            <person name="Rogers Y.-H."/>
            <person name="Friedman R."/>
            <person name="Venter J.C."/>
        </authorList>
    </citation>
    <scope>NUCLEOTIDE SEQUENCE [LARGE SCALE GENOMIC DNA]</scope>
    <source>
        <strain evidence="1 2">PV-1</strain>
    </source>
</reference>
<gene>
    <name evidence="1" type="ORF">SPV1_00280</name>
</gene>
<organism evidence="1 2">
    <name type="scientific">Mariprofundus ferrooxydans PV-1</name>
    <dbReference type="NCBI Taxonomy" id="314345"/>
    <lineage>
        <taxon>Bacteria</taxon>
        <taxon>Pseudomonadati</taxon>
        <taxon>Pseudomonadota</taxon>
        <taxon>Candidatius Mariprofundia</taxon>
        <taxon>Mariprofundales</taxon>
        <taxon>Mariprofundaceae</taxon>
        <taxon>Mariprofundus</taxon>
    </lineage>
</organism>